<feature type="compositionally biased region" description="Acidic residues" evidence="1">
    <location>
        <begin position="61"/>
        <end position="74"/>
    </location>
</feature>
<evidence type="ECO:0000313" key="2">
    <source>
        <dbReference type="EMBL" id="KAK0575184.1"/>
    </source>
</evidence>
<dbReference type="EMBL" id="JAUESC010000387">
    <property type="protein sequence ID" value="KAK0575184.1"/>
    <property type="molecule type" value="Genomic_DNA"/>
</dbReference>
<feature type="region of interest" description="Disordered" evidence="1">
    <location>
        <begin position="131"/>
        <end position="150"/>
    </location>
</feature>
<feature type="compositionally biased region" description="Low complexity" evidence="1">
    <location>
        <begin position="131"/>
        <end position="140"/>
    </location>
</feature>
<feature type="compositionally biased region" description="Acidic residues" evidence="1">
    <location>
        <begin position="82"/>
        <end position="93"/>
    </location>
</feature>
<protein>
    <submittedName>
        <fullName evidence="2">Uncharacterized protein</fullName>
    </submittedName>
</protein>
<reference evidence="2" key="1">
    <citation type="journal article" date="2022" name="Plant J.">
        <title>Strategies of tolerance reflected in two North American maple genomes.</title>
        <authorList>
            <person name="McEvoy S.L."/>
            <person name="Sezen U.U."/>
            <person name="Trouern-Trend A."/>
            <person name="McMahon S.M."/>
            <person name="Schaberg P.G."/>
            <person name="Yang J."/>
            <person name="Wegrzyn J.L."/>
            <person name="Swenson N.G."/>
        </authorList>
    </citation>
    <scope>NUCLEOTIDE SEQUENCE</scope>
    <source>
        <strain evidence="2">NS2018</strain>
    </source>
</reference>
<dbReference type="AlphaFoldDB" id="A0AA39UYA4"/>
<name>A0AA39UYA4_ACESA</name>
<sequence>MFNSKHLTFIELELLLVPIDIQFPEDAPAGLLGFNQKNIGDPVEENYEEDNFVPVEENFEEDNAVGDATTDESDGSAIDNDYQIDEESEDDSDLPPLKLCEVPSPTPPLSNLHREPPNRRARTAVRQIQSAIRQISSRSGGRSGDRPRPEMIPMRAARATGRSVVVVAATAAGRGILWAEFLVD</sequence>
<keyword evidence="3" id="KW-1185">Reference proteome</keyword>
<comment type="caution">
    <text evidence="2">The sequence shown here is derived from an EMBL/GenBank/DDBJ whole genome shotgun (WGS) entry which is preliminary data.</text>
</comment>
<proteinExistence type="predicted"/>
<reference evidence="2" key="2">
    <citation type="submission" date="2023-06" db="EMBL/GenBank/DDBJ databases">
        <authorList>
            <person name="Swenson N.G."/>
            <person name="Wegrzyn J.L."/>
            <person name="Mcevoy S.L."/>
        </authorList>
    </citation>
    <scope>NUCLEOTIDE SEQUENCE</scope>
    <source>
        <strain evidence="2">NS2018</strain>
        <tissue evidence="2">Leaf</tissue>
    </source>
</reference>
<gene>
    <name evidence="2" type="ORF">LWI29_035193</name>
</gene>
<feature type="region of interest" description="Disordered" evidence="1">
    <location>
        <begin position="61"/>
        <end position="119"/>
    </location>
</feature>
<dbReference type="Proteomes" id="UP001168877">
    <property type="component" value="Unassembled WGS sequence"/>
</dbReference>
<evidence type="ECO:0000256" key="1">
    <source>
        <dbReference type="SAM" id="MobiDB-lite"/>
    </source>
</evidence>
<accession>A0AA39UYA4</accession>
<evidence type="ECO:0000313" key="3">
    <source>
        <dbReference type="Proteomes" id="UP001168877"/>
    </source>
</evidence>
<organism evidence="2 3">
    <name type="scientific">Acer saccharum</name>
    <name type="common">Sugar maple</name>
    <dbReference type="NCBI Taxonomy" id="4024"/>
    <lineage>
        <taxon>Eukaryota</taxon>
        <taxon>Viridiplantae</taxon>
        <taxon>Streptophyta</taxon>
        <taxon>Embryophyta</taxon>
        <taxon>Tracheophyta</taxon>
        <taxon>Spermatophyta</taxon>
        <taxon>Magnoliopsida</taxon>
        <taxon>eudicotyledons</taxon>
        <taxon>Gunneridae</taxon>
        <taxon>Pentapetalae</taxon>
        <taxon>rosids</taxon>
        <taxon>malvids</taxon>
        <taxon>Sapindales</taxon>
        <taxon>Sapindaceae</taxon>
        <taxon>Hippocastanoideae</taxon>
        <taxon>Acereae</taxon>
        <taxon>Acer</taxon>
    </lineage>
</organism>